<evidence type="ECO:0000313" key="14">
    <source>
        <dbReference type="Proteomes" id="UP000233160"/>
    </source>
</evidence>
<evidence type="ECO:0000256" key="4">
    <source>
        <dbReference type="ARBA" id="ARBA00022448"/>
    </source>
</evidence>
<dbReference type="OrthoDB" id="332281at2759"/>
<dbReference type="Pfam" id="PF12022">
    <property type="entry name" value="COG2_C"/>
    <property type="match status" value="1"/>
</dbReference>
<dbReference type="GeneTree" id="ENSGT00390000012040"/>
<dbReference type="GO" id="GO:0005795">
    <property type="term" value="C:Golgi stack"/>
    <property type="evidence" value="ECO:0007669"/>
    <property type="project" value="Ensembl"/>
</dbReference>
<dbReference type="GO" id="GO:0007030">
    <property type="term" value="P:Golgi organization"/>
    <property type="evidence" value="ECO:0007669"/>
    <property type="project" value="Ensembl"/>
</dbReference>
<keyword evidence="7" id="KW-0472">Membrane</keyword>
<dbReference type="KEGG" id="pcoq:105823199"/>
<keyword evidence="14" id="KW-1185">Reference proteome</keyword>
<evidence type="ECO:0000259" key="11">
    <source>
        <dbReference type="Pfam" id="PF06148"/>
    </source>
</evidence>
<evidence type="ECO:0000256" key="7">
    <source>
        <dbReference type="ARBA" id="ARBA00023136"/>
    </source>
</evidence>
<dbReference type="STRING" id="379532.ENSPCOP00000017785"/>
<evidence type="ECO:0000256" key="2">
    <source>
        <dbReference type="ARBA" id="ARBA00007603"/>
    </source>
</evidence>
<feature type="coiled-coil region" evidence="9">
    <location>
        <begin position="650"/>
        <end position="677"/>
    </location>
</feature>
<dbReference type="PANTHER" id="PTHR12961">
    <property type="entry name" value="CONSERVED OLIGOMERIC GOLGI COMPLEX COMPONENT 2"/>
    <property type="match status" value="1"/>
</dbReference>
<comment type="subcellular location">
    <subcellularLocation>
        <location evidence="1">Golgi apparatus membrane</location>
        <topology evidence="1">Peripheral membrane protein</topology>
    </subcellularLocation>
</comment>
<feature type="region of interest" description="Disordered" evidence="10">
    <location>
        <begin position="473"/>
        <end position="505"/>
    </location>
</feature>
<dbReference type="GO" id="GO:0000139">
    <property type="term" value="C:Golgi membrane"/>
    <property type="evidence" value="ECO:0007669"/>
    <property type="project" value="UniProtKB-SubCell"/>
</dbReference>
<dbReference type="InterPro" id="IPR024602">
    <property type="entry name" value="COG_su2_N"/>
</dbReference>
<feature type="compositionally biased region" description="Polar residues" evidence="10">
    <location>
        <begin position="483"/>
        <end position="505"/>
    </location>
</feature>
<reference evidence="13" key="1">
    <citation type="submission" date="2025-08" db="UniProtKB">
        <authorList>
            <consortium name="Ensembl"/>
        </authorList>
    </citation>
    <scope>IDENTIFICATION</scope>
</reference>
<evidence type="ECO:0000256" key="10">
    <source>
        <dbReference type="SAM" id="MobiDB-lite"/>
    </source>
</evidence>
<evidence type="ECO:0000256" key="3">
    <source>
        <dbReference type="ARBA" id="ARBA00020977"/>
    </source>
</evidence>
<evidence type="ECO:0000256" key="9">
    <source>
        <dbReference type="SAM" id="Coils"/>
    </source>
</evidence>
<feature type="domain" description="Conserved oligomeric Golgi complex subunit 2 N-terminal" evidence="11">
    <location>
        <begin position="15"/>
        <end position="88"/>
    </location>
</feature>
<dbReference type="CTD" id="22796"/>
<dbReference type="AlphaFoldDB" id="A0A2K6FUX1"/>
<dbReference type="Proteomes" id="UP000233160">
    <property type="component" value="Unassembled WGS sequence"/>
</dbReference>
<dbReference type="Pfam" id="PF06148">
    <property type="entry name" value="COG2_N"/>
    <property type="match status" value="1"/>
</dbReference>
<keyword evidence="9" id="KW-0175">Coiled coil</keyword>
<organism evidence="13 14">
    <name type="scientific">Propithecus coquereli</name>
    <name type="common">Coquerel's sifaka</name>
    <name type="synonym">Propithecus verreauxi coquereli</name>
    <dbReference type="NCBI Taxonomy" id="379532"/>
    <lineage>
        <taxon>Eukaryota</taxon>
        <taxon>Metazoa</taxon>
        <taxon>Chordata</taxon>
        <taxon>Craniata</taxon>
        <taxon>Vertebrata</taxon>
        <taxon>Euteleostomi</taxon>
        <taxon>Mammalia</taxon>
        <taxon>Eutheria</taxon>
        <taxon>Euarchontoglires</taxon>
        <taxon>Primates</taxon>
        <taxon>Strepsirrhini</taxon>
        <taxon>Lemuriformes</taxon>
        <taxon>Indriidae</taxon>
        <taxon>Propithecus</taxon>
    </lineage>
</organism>
<accession>A0A2K6FUX1</accession>
<dbReference type="InterPro" id="IPR009316">
    <property type="entry name" value="COG2"/>
</dbReference>
<protein>
    <recommendedName>
        <fullName evidence="3">Conserved oligomeric Golgi complex subunit 2</fullName>
    </recommendedName>
    <alternativeName>
        <fullName evidence="8">Component of oligomeric Golgi complex 2</fullName>
    </alternativeName>
</protein>
<evidence type="ECO:0000259" key="12">
    <source>
        <dbReference type="Pfam" id="PF12022"/>
    </source>
</evidence>
<keyword evidence="6" id="KW-0333">Golgi apparatus</keyword>
<name>A0A2K6FUX1_PROCO</name>
<dbReference type="GO" id="GO:0015031">
    <property type="term" value="P:protein transport"/>
    <property type="evidence" value="ECO:0007669"/>
    <property type="project" value="UniProtKB-KW"/>
</dbReference>
<comment type="similarity">
    <text evidence="2">Belongs to the COG2 family.</text>
</comment>
<dbReference type="GeneID" id="105823199"/>
<evidence type="ECO:0000256" key="8">
    <source>
        <dbReference type="ARBA" id="ARBA00031344"/>
    </source>
</evidence>
<evidence type="ECO:0000256" key="6">
    <source>
        <dbReference type="ARBA" id="ARBA00023034"/>
    </source>
</evidence>
<evidence type="ECO:0000256" key="1">
    <source>
        <dbReference type="ARBA" id="ARBA00004395"/>
    </source>
</evidence>
<dbReference type="GO" id="GO:0017119">
    <property type="term" value="C:Golgi transport complex"/>
    <property type="evidence" value="ECO:0007669"/>
    <property type="project" value="Ensembl"/>
</dbReference>
<keyword evidence="4" id="KW-0813">Transport</keyword>
<evidence type="ECO:0000256" key="5">
    <source>
        <dbReference type="ARBA" id="ARBA00022927"/>
    </source>
</evidence>
<sequence>MEKSRMNLPKGPDTLCFDKDEFMKEDFDVDHFVSDCRKRVQLEELRDDLELYYKLLKTAMVELINKDYADFVNLSTNLVGMDKALNQLSVPLGQLREEVLSLRSSVSEGIRAVDERMSKQEDIRKKKMCVLRLIQVIRSVEKIEKILNSQSSKETSALEASSPLLTGQILERIATEFNQLQFHAVQSKGMPLLDKVRPRIAGITAMLQQSLEGLLLEGLQTSNVDIIRHCLRTYATIDKTRDAEALVGQVLVKPYVGEVIAEHFGESHPSGLQILYDKLLEFVPHHCRLLREVTGGAISSEKVNTVPGYDFLVNSVWPEIVQGLEEKLPSLFNPGNPDAFHEKYTISLDFVRRFEQQCGSQASIKRLRAHPAYHSFNNKWNLPVYFQIRFREIAGSLEAALTDVLEDAPAESPYCLLASHRTWSSLRRCWSDEMFLPLLVHRLWRLTLQILARYSVFVNELSRRPISNESAKEIKKPLVTGSKDPSLSQGSTEDQGGSPSETKPAVSISSTQLVYVVADLDKLQEQLPELLETIKPKLEKIGFKNFSSISAALEDSQSALSACKPSLSSKIIQDLSDSCFSYLKSALEVPRLYRRTNKEVPTTASSYVDSALKPFHQLQSRHKDKLQQAVIQQWLEGALSESTHKYYETVSDVLNSVKKMEESLKRLKQARKTAATSSVGPSGGMSDDDKIRLQLALDVEYLGEQIQKMGLQTSDIKSFPALAELVAAAKDQATAEQS</sequence>
<dbReference type="InterPro" id="IPR024603">
    <property type="entry name" value="COG_complex_COG2_C"/>
</dbReference>
<reference evidence="13" key="2">
    <citation type="submission" date="2025-09" db="UniProtKB">
        <authorList>
            <consortium name="Ensembl"/>
        </authorList>
    </citation>
    <scope>IDENTIFICATION</scope>
</reference>
<keyword evidence="5" id="KW-0653">Protein transport</keyword>
<feature type="domain" description="COG complex component COG2 C-terminal" evidence="12">
    <location>
        <begin position="378"/>
        <end position="699"/>
    </location>
</feature>
<gene>
    <name evidence="13" type="primary">COG2</name>
</gene>
<dbReference type="PANTHER" id="PTHR12961:SF0">
    <property type="entry name" value="CONSERVED OLIGOMERIC GOLGI COMPLEX SUBUNIT 2"/>
    <property type="match status" value="1"/>
</dbReference>
<dbReference type="GO" id="GO:0000301">
    <property type="term" value="P:retrograde transport, vesicle recycling within Golgi"/>
    <property type="evidence" value="ECO:0007669"/>
    <property type="project" value="Ensembl"/>
</dbReference>
<proteinExistence type="inferred from homology"/>
<evidence type="ECO:0000313" key="13">
    <source>
        <dbReference type="Ensembl" id="ENSPCOP00000017785.1"/>
    </source>
</evidence>
<dbReference type="OMA" id="CWAEGVY"/>
<dbReference type="RefSeq" id="XP_012515793.1">
    <property type="nucleotide sequence ID" value="XM_012660339.1"/>
</dbReference>
<dbReference type="Ensembl" id="ENSPCOT00000028424.1">
    <property type="protein sequence ID" value="ENSPCOP00000017785.1"/>
    <property type="gene ID" value="ENSPCOG00000020732.1"/>
</dbReference>